<comment type="caution">
    <text evidence="1">The sequence shown here is derived from an EMBL/GenBank/DDBJ whole genome shotgun (WGS) entry which is preliminary data.</text>
</comment>
<dbReference type="Proteomes" id="UP001597118">
    <property type="component" value="Unassembled WGS sequence"/>
</dbReference>
<evidence type="ECO:0000313" key="1">
    <source>
        <dbReference type="EMBL" id="MFD1632025.1"/>
    </source>
</evidence>
<reference evidence="2" key="1">
    <citation type="journal article" date="2019" name="Int. J. Syst. Evol. Microbiol.">
        <title>The Global Catalogue of Microorganisms (GCM) 10K type strain sequencing project: providing services to taxonomists for standard genome sequencing and annotation.</title>
        <authorList>
            <consortium name="The Broad Institute Genomics Platform"/>
            <consortium name="The Broad Institute Genome Sequencing Center for Infectious Disease"/>
            <person name="Wu L."/>
            <person name="Ma J."/>
        </authorList>
    </citation>
    <scope>NUCLEOTIDE SEQUENCE [LARGE SCALE GENOMIC DNA]</scope>
    <source>
        <strain evidence="2">CCUG 53762</strain>
    </source>
</reference>
<gene>
    <name evidence="1" type="ORF">ACFSAH_19290</name>
</gene>
<proteinExistence type="predicted"/>
<sequence>MKTLVEIVRGGKLDRLEEFIGKKGYIDGYIHNEFVGICGLVVIGDEIIPVPLKYLKAIK</sequence>
<evidence type="ECO:0000313" key="2">
    <source>
        <dbReference type="Proteomes" id="UP001597118"/>
    </source>
</evidence>
<organism evidence="1 2">
    <name type="scientific">Pseudopedobacter beijingensis</name>
    <dbReference type="NCBI Taxonomy" id="1207056"/>
    <lineage>
        <taxon>Bacteria</taxon>
        <taxon>Pseudomonadati</taxon>
        <taxon>Bacteroidota</taxon>
        <taxon>Sphingobacteriia</taxon>
        <taxon>Sphingobacteriales</taxon>
        <taxon>Sphingobacteriaceae</taxon>
        <taxon>Pseudopedobacter</taxon>
    </lineage>
</organism>
<dbReference type="RefSeq" id="WP_379664348.1">
    <property type="nucleotide sequence ID" value="NZ_JBHUDG010000051.1"/>
</dbReference>
<protein>
    <submittedName>
        <fullName evidence="1">Uncharacterized protein</fullName>
    </submittedName>
</protein>
<keyword evidence="2" id="KW-1185">Reference proteome</keyword>
<accession>A0ABW4IGW2</accession>
<dbReference type="EMBL" id="JBHUDG010000051">
    <property type="protein sequence ID" value="MFD1632025.1"/>
    <property type="molecule type" value="Genomic_DNA"/>
</dbReference>
<name>A0ABW4IGW2_9SPHI</name>